<dbReference type="KEGG" id="neu:NE0509"/>
<dbReference type="GO" id="GO:0046872">
    <property type="term" value="F:metal ion binding"/>
    <property type="evidence" value="ECO:0007669"/>
    <property type="project" value="UniProtKB-KW"/>
</dbReference>
<dbReference type="PANTHER" id="PTHR12151">
    <property type="entry name" value="ELECTRON TRANSPORT PROTIN SCO1/SENC FAMILY MEMBER"/>
    <property type="match status" value="1"/>
</dbReference>
<keyword evidence="2" id="KW-0479">Metal-binding</keyword>
<evidence type="ECO:0000313" key="4">
    <source>
        <dbReference type="EMBL" id="CAD84420.1"/>
    </source>
</evidence>
<feature type="disulfide bond" description="Redox-active" evidence="3">
    <location>
        <begin position="76"/>
        <end position="80"/>
    </location>
</feature>
<feature type="binding site" evidence="2">
    <location>
        <position position="76"/>
    </location>
    <ligand>
        <name>Cu cation</name>
        <dbReference type="ChEBI" id="CHEBI:23378"/>
    </ligand>
</feature>
<dbReference type="STRING" id="228410.NE0509"/>
<evidence type="ECO:0000256" key="2">
    <source>
        <dbReference type="PIRSR" id="PIRSR603782-1"/>
    </source>
</evidence>
<evidence type="ECO:0000256" key="3">
    <source>
        <dbReference type="PIRSR" id="PIRSR603782-2"/>
    </source>
</evidence>
<evidence type="ECO:0000256" key="1">
    <source>
        <dbReference type="ARBA" id="ARBA00010996"/>
    </source>
</evidence>
<evidence type="ECO:0000313" key="5">
    <source>
        <dbReference type="Proteomes" id="UP000001416"/>
    </source>
</evidence>
<name>Q82WZ1_NITEU</name>
<dbReference type="PhylomeDB" id="Q82WZ1"/>
<keyword evidence="2" id="KW-0186">Copper</keyword>
<gene>
    <name evidence="4" type="primary">SCO1,SCOD1</name>
    <name evidence="4" type="ordered locus">NE0509</name>
</gene>
<protein>
    <submittedName>
        <fullName evidence="4">SCO1/SenC</fullName>
    </submittedName>
</protein>
<accession>Q82WZ1</accession>
<dbReference type="SUPFAM" id="SSF52833">
    <property type="entry name" value="Thioredoxin-like"/>
    <property type="match status" value="1"/>
</dbReference>
<dbReference type="InterPro" id="IPR003782">
    <property type="entry name" value="SCO1/SenC"/>
</dbReference>
<comment type="similarity">
    <text evidence="1">Belongs to the SCO1/2 family.</text>
</comment>
<feature type="binding site" evidence="2">
    <location>
        <position position="80"/>
    </location>
    <ligand>
        <name>Cu cation</name>
        <dbReference type="ChEBI" id="CHEBI:23378"/>
    </ligand>
</feature>
<dbReference type="CDD" id="cd02968">
    <property type="entry name" value="SCO"/>
    <property type="match status" value="1"/>
</dbReference>
<dbReference type="HOGENOM" id="CLU_050131_3_0_4"/>
<dbReference type="AlphaFoldDB" id="Q82WZ1"/>
<dbReference type="Proteomes" id="UP000001416">
    <property type="component" value="Chromosome"/>
</dbReference>
<keyword evidence="3" id="KW-1015">Disulfide bond</keyword>
<dbReference type="PANTHER" id="PTHR12151:SF25">
    <property type="entry name" value="LINALOOL DEHYDRATASE_ISOMERASE DOMAIN-CONTAINING PROTEIN"/>
    <property type="match status" value="1"/>
</dbReference>
<dbReference type="EMBL" id="AL954747">
    <property type="protein sequence ID" value="CAD84420.1"/>
    <property type="molecule type" value="Genomic_DNA"/>
</dbReference>
<keyword evidence="5" id="KW-1185">Reference proteome</keyword>
<dbReference type="eggNOG" id="COG1999">
    <property type="taxonomic scope" value="Bacteria"/>
</dbReference>
<dbReference type="InterPro" id="IPR036249">
    <property type="entry name" value="Thioredoxin-like_sf"/>
</dbReference>
<dbReference type="Pfam" id="PF02630">
    <property type="entry name" value="SCO1-SenC"/>
    <property type="match status" value="1"/>
</dbReference>
<dbReference type="Gene3D" id="3.40.30.10">
    <property type="entry name" value="Glutaredoxin"/>
    <property type="match status" value="1"/>
</dbReference>
<organism evidence="4 5">
    <name type="scientific">Nitrosomonas europaea (strain ATCC 19718 / CIP 103999 / KCTC 2705 / NBRC 14298)</name>
    <dbReference type="NCBI Taxonomy" id="228410"/>
    <lineage>
        <taxon>Bacteria</taxon>
        <taxon>Pseudomonadati</taxon>
        <taxon>Pseudomonadota</taxon>
        <taxon>Betaproteobacteria</taxon>
        <taxon>Nitrosomonadales</taxon>
        <taxon>Nitrosomonadaceae</taxon>
        <taxon>Nitrosomonas</taxon>
    </lineage>
</organism>
<sequence length="206" mass="23240">MIDEKTDNMKLRISRSYCFQVITTLFLIFVQADIRAATITLSRPVSLQAETITHLKQADTTNTNQWKLVVFGFTHCKDVCPMSLANLSMLVKAAVSEQIELNGVFVTVDPDRDTEEILSGYTKGFGPGITYLRFEGEELEHFKNAFQVEVVFYTKNAGNQTHYQVDHSTTAFLIDPTGKIRVIFDALKDAVDVARIFKDNKGLFKS</sequence>
<reference evidence="4 5" key="1">
    <citation type="journal article" date="2003" name="J. Bacteriol.">
        <title>Complete genome sequence of the ammonia-oxidizing bacterium and obligate chemolithoautotroph Nitrosomonas europaea.</title>
        <authorList>
            <person name="Chain P."/>
            <person name="Lamerdin J."/>
            <person name="Larimer F."/>
            <person name="Regala W."/>
            <person name="Land M."/>
            <person name="Hauser L."/>
            <person name="Hooper A."/>
            <person name="Klotz M."/>
            <person name="Norton J."/>
            <person name="Sayavedra-Soto L."/>
            <person name="Arciero D."/>
            <person name="Hommes N."/>
            <person name="Whittaker M."/>
            <person name="Arp D."/>
        </authorList>
    </citation>
    <scope>NUCLEOTIDE SEQUENCE [LARGE SCALE GENOMIC DNA]</scope>
    <source>
        <strain evidence="5">ATCC 19718 / CIP 103999 / KCTC 2705 / NBRC 14298</strain>
    </source>
</reference>
<proteinExistence type="inferred from homology"/>
<feature type="binding site" evidence="2">
    <location>
        <position position="167"/>
    </location>
    <ligand>
        <name>Cu cation</name>
        <dbReference type="ChEBI" id="CHEBI:23378"/>
    </ligand>
</feature>